<keyword evidence="8" id="KW-1185">Reference proteome</keyword>
<dbReference type="InterPro" id="IPR022398">
    <property type="entry name" value="Peptidase_S8_His-AS"/>
</dbReference>
<dbReference type="GeneID" id="93799057"/>
<comment type="caution">
    <text evidence="7">The sequence shown here is derived from an EMBL/GenBank/DDBJ whole genome shotgun (WGS) entry which is preliminary data.</text>
</comment>
<dbReference type="RefSeq" id="WP_017978517.1">
    <property type="nucleotide sequence ID" value="NZ_CP017578.1"/>
</dbReference>
<evidence type="ECO:0000256" key="3">
    <source>
        <dbReference type="ARBA" id="ARBA00022801"/>
    </source>
</evidence>
<evidence type="ECO:0000259" key="6">
    <source>
        <dbReference type="Pfam" id="PF00082"/>
    </source>
</evidence>
<dbReference type="InterPro" id="IPR036852">
    <property type="entry name" value="Peptidase_S8/S53_dom_sf"/>
</dbReference>
<dbReference type="GO" id="GO:0004252">
    <property type="term" value="F:serine-type endopeptidase activity"/>
    <property type="evidence" value="ECO:0007669"/>
    <property type="project" value="UniProtKB-UniRule"/>
</dbReference>
<proteinExistence type="inferred from homology"/>
<name>A0A175Y2Y1_9SPHN</name>
<dbReference type="Proteomes" id="UP000078460">
    <property type="component" value="Unassembled WGS sequence"/>
</dbReference>
<gene>
    <name evidence="7" type="ORF">AVM11_16965</name>
</gene>
<accession>A0A175Y2Y1</accession>
<dbReference type="Pfam" id="PF00082">
    <property type="entry name" value="Peptidase_S8"/>
    <property type="match status" value="1"/>
</dbReference>
<dbReference type="InterPro" id="IPR000209">
    <property type="entry name" value="Peptidase_S8/S53_dom"/>
</dbReference>
<dbReference type="PROSITE" id="PS51892">
    <property type="entry name" value="SUBTILASE"/>
    <property type="match status" value="1"/>
</dbReference>
<dbReference type="InterPro" id="IPR051048">
    <property type="entry name" value="Peptidase_S8/S53_subtilisin"/>
</dbReference>
<feature type="active site" description="Charge relay system" evidence="5">
    <location>
        <position position="72"/>
    </location>
</feature>
<evidence type="ECO:0000313" key="7">
    <source>
        <dbReference type="EMBL" id="KZB95174.1"/>
    </source>
</evidence>
<dbReference type="PANTHER" id="PTHR43399:SF4">
    <property type="entry name" value="CELL WALL-ASSOCIATED PROTEASE"/>
    <property type="match status" value="1"/>
</dbReference>
<comment type="similarity">
    <text evidence="1 5">Belongs to the peptidase S8 family.</text>
</comment>
<dbReference type="OrthoDB" id="5405281at2"/>
<protein>
    <submittedName>
        <fullName evidence="7">Subtilase</fullName>
    </submittedName>
</protein>
<sequence length="683" mass="68952">MVSAKAAYAYDRGITGKGVTIAIIDSGIVRSSPEFAGRISADSAGFEQRIARCATCPGETVPPFAIDDNDGHGSKVASIAAAARNGSGMQGLAPDATILALKVAGPDLDGVTAGSTTPIREGTQPNAGLIAPALREAIARGAFVTVMSLNGFGGGQVATEQRAAMDGLRAADRLLVESVANETGKDSFAGQFAETLVGSDRANADWFLFAIGVDANGNPRSANGNAGVLADRMIAAVGVNVQAVDKDGSITTVTGNSFAAPAVGGAAALLKQYWPQLGGKAIARILLDTATDMGAPGVDPIYGAGLLNVEKAMQAQAPASSFAAAQAVLARYSSLDVSAPFGGSATASMIAMAAGSMRVFDRYGRDFAMTGATGIRAWSSGLLAGGMTGSVDPLPVRRWSASEARLGFAGQDAVGPWQGTTANRPAVASFSPAAGQTVTVGANTAVGGSGLSLTGSPLRGVVGQPIGLWSSWSGGGWSASFSSGSSRDRSADLRGVTFATPFGIGLEVTDLTEHGRVLGFGGGMAASGLRGGRTTLTTLVARRTVAGVSLTARATTGSTSVDGGGDGPIRFDGRIVSTAFAVEGARPLFGGLATLGLSSPLRVERARASLLVPVAYDLMSGVLAEEGRTFDLSPTARELDLEFGWSTALASTSTLRVGVARAFDAGHVRGASDVAAFFNFVVR</sequence>
<reference evidence="7" key="1">
    <citation type="submission" date="2016-03" db="EMBL/GenBank/DDBJ databases">
        <title>Sphingomonas melonis TY, whole genome shotgun sequencing.</title>
        <authorList>
            <person name="Wang H."/>
            <person name="Zhu P."/>
        </authorList>
    </citation>
    <scope>NUCLEOTIDE SEQUENCE [LARGE SCALE GENOMIC DNA]</scope>
    <source>
        <strain evidence="7">TY</strain>
    </source>
</reference>
<dbReference type="KEGG" id="smy:BJP26_07105"/>
<dbReference type="GO" id="GO:0006508">
    <property type="term" value="P:proteolysis"/>
    <property type="evidence" value="ECO:0007669"/>
    <property type="project" value="UniProtKB-KW"/>
</dbReference>
<feature type="active site" description="Charge relay system" evidence="5">
    <location>
        <position position="257"/>
    </location>
</feature>
<feature type="domain" description="Peptidase S8/S53" evidence="6">
    <location>
        <begin position="16"/>
        <end position="305"/>
    </location>
</feature>
<keyword evidence="3 5" id="KW-0378">Hydrolase</keyword>
<dbReference type="InterPro" id="IPR015500">
    <property type="entry name" value="Peptidase_S8_subtilisin-rel"/>
</dbReference>
<evidence type="ECO:0000313" key="8">
    <source>
        <dbReference type="Proteomes" id="UP000078460"/>
    </source>
</evidence>
<dbReference type="EMBL" id="LQCK02000015">
    <property type="protein sequence ID" value="KZB95174.1"/>
    <property type="molecule type" value="Genomic_DNA"/>
</dbReference>
<keyword evidence="4 5" id="KW-0720">Serine protease</keyword>
<dbReference type="PANTHER" id="PTHR43399">
    <property type="entry name" value="SUBTILISIN-RELATED"/>
    <property type="match status" value="1"/>
</dbReference>
<evidence type="ECO:0000256" key="1">
    <source>
        <dbReference type="ARBA" id="ARBA00011073"/>
    </source>
</evidence>
<organism evidence="7 8">
    <name type="scientific">Sphingomonas melonis TY</name>
    <dbReference type="NCBI Taxonomy" id="621456"/>
    <lineage>
        <taxon>Bacteria</taxon>
        <taxon>Pseudomonadati</taxon>
        <taxon>Pseudomonadota</taxon>
        <taxon>Alphaproteobacteria</taxon>
        <taxon>Sphingomonadales</taxon>
        <taxon>Sphingomonadaceae</taxon>
        <taxon>Sphingomonas</taxon>
    </lineage>
</organism>
<evidence type="ECO:0000256" key="4">
    <source>
        <dbReference type="ARBA" id="ARBA00022825"/>
    </source>
</evidence>
<feature type="active site" description="Charge relay system" evidence="5">
    <location>
        <position position="25"/>
    </location>
</feature>
<keyword evidence="2 5" id="KW-0645">Protease</keyword>
<dbReference type="AlphaFoldDB" id="A0A175Y2Y1"/>
<dbReference type="SUPFAM" id="SSF52743">
    <property type="entry name" value="Subtilisin-like"/>
    <property type="match status" value="1"/>
</dbReference>
<dbReference type="PROSITE" id="PS00137">
    <property type="entry name" value="SUBTILASE_HIS"/>
    <property type="match status" value="1"/>
</dbReference>
<dbReference type="Gene3D" id="3.40.50.200">
    <property type="entry name" value="Peptidase S8/S53 domain"/>
    <property type="match status" value="1"/>
</dbReference>
<evidence type="ECO:0000256" key="2">
    <source>
        <dbReference type="ARBA" id="ARBA00022670"/>
    </source>
</evidence>
<dbReference type="PRINTS" id="PR00723">
    <property type="entry name" value="SUBTILISIN"/>
</dbReference>
<dbReference type="STRING" id="621456.BJP26_07105"/>
<evidence type="ECO:0000256" key="5">
    <source>
        <dbReference type="PROSITE-ProRule" id="PRU01240"/>
    </source>
</evidence>